<feature type="domain" description="RING-type" evidence="20">
    <location>
        <begin position="473"/>
        <end position="511"/>
    </location>
</feature>
<reference evidence="23" key="3">
    <citation type="submission" date="2022-01" db="EMBL/GenBank/DDBJ databases">
        <authorList>
            <person name="Rubenstein D.R."/>
        </authorList>
    </citation>
    <scope>NUCLEOTIDE SEQUENCE</scope>
    <source>
        <strain evidence="23">SS15</strain>
        <tissue evidence="23">Liver</tissue>
    </source>
</reference>
<evidence type="ECO:0000256" key="9">
    <source>
        <dbReference type="ARBA" id="ARBA00022737"/>
    </source>
</evidence>
<dbReference type="GO" id="GO:0005737">
    <property type="term" value="C:cytoplasm"/>
    <property type="evidence" value="ECO:0007669"/>
    <property type="project" value="UniProtKB-SubCell"/>
</dbReference>
<dbReference type="GO" id="GO:0042802">
    <property type="term" value="F:identical protein binding"/>
    <property type="evidence" value="ECO:0007669"/>
    <property type="project" value="UniProtKB-ARBA"/>
</dbReference>
<dbReference type="InterPro" id="IPR051342">
    <property type="entry name" value="PDZ_scaffold"/>
</dbReference>
<dbReference type="FunFam" id="2.30.42.10:FF:000081">
    <property type="entry name" value="Ligand of Numb protein X 2"/>
    <property type="match status" value="1"/>
</dbReference>
<evidence type="ECO:0000256" key="17">
    <source>
        <dbReference type="ARBA" id="ARBA00080597"/>
    </source>
</evidence>
<feature type="domain" description="PDZ" evidence="21">
    <location>
        <begin position="1085"/>
        <end position="1171"/>
    </location>
</feature>
<dbReference type="GO" id="GO:0061630">
    <property type="term" value="F:ubiquitin protein ligase activity"/>
    <property type="evidence" value="ECO:0007669"/>
    <property type="project" value="UniProtKB-EC"/>
</dbReference>
<dbReference type="SMART" id="SM00228">
    <property type="entry name" value="PDZ"/>
    <property type="match status" value="4"/>
</dbReference>
<feature type="region of interest" description="Disordered" evidence="19">
    <location>
        <begin position="612"/>
        <end position="648"/>
    </location>
</feature>
<comment type="subcellular location">
    <subcellularLocation>
        <location evidence="2">Cytoplasm</location>
    </subcellularLocation>
</comment>
<dbReference type="GO" id="GO:0030165">
    <property type="term" value="F:PDZ domain binding"/>
    <property type="evidence" value="ECO:0007669"/>
    <property type="project" value="UniProtKB-ARBA"/>
</dbReference>
<keyword evidence="9" id="KW-0677">Repeat</keyword>
<dbReference type="SMART" id="SM00184">
    <property type="entry name" value="RING"/>
    <property type="match status" value="1"/>
</dbReference>
<evidence type="ECO:0000256" key="19">
    <source>
        <dbReference type="SAM" id="MobiDB-lite"/>
    </source>
</evidence>
<dbReference type="GO" id="GO:0006511">
    <property type="term" value="P:ubiquitin-dependent protein catabolic process"/>
    <property type="evidence" value="ECO:0007669"/>
    <property type="project" value="TreeGrafter"/>
</dbReference>
<dbReference type="InterPro" id="IPR013083">
    <property type="entry name" value="Znf_RING/FYVE/PHD"/>
</dbReference>
<feature type="domain" description="PDZ" evidence="21">
    <location>
        <begin position="827"/>
        <end position="910"/>
    </location>
</feature>
<dbReference type="PANTHER" id="PTHR19964">
    <property type="entry name" value="MULTIPLE PDZ DOMAIN PROTEIN"/>
    <property type="match status" value="1"/>
</dbReference>
<keyword evidence="8" id="KW-0479">Metal-binding</keyword>
<dbReference type="PROSITE" id="PS50089">
    <property type="entry name" value="ZF_RING_2"/>
    <property type="match status" value="1"/>
</dbReference>
<evidence type="ECO:0000256" key="11">
    <source>
        <dbReference type="ARBA" id="ARBA00022786"/>
    </source>
</evidence>
<dbReference type="FunFam" id="2.30.42.10:FF:000120">
    <property type="entry name" value="Ligand of numb-protein X 2"/>
    <property type="match status" value="1"/>
</dbReference>
<dbReference type="CDD" id="cd06679">
    <property type="entry name" value="PDZ3_LNX1_2-like"/>
    <property type="match status" value="1"/>
</dbReference>
<evidence type="ECO:0000256" key="16">
    <source>
        <dbReference type="ARBA" id="ARBA00079000"/>
    </source>
</evidence>
<dbReference type="PROSITE" id="PS50106">
    <property type="entry name" value="PDZ"/>
    <property type="match status" value="4"/>
</dbReference>
<dbReference type="CDD" id="cd06680">
    <property type="entry name" value="PDZ4_LNX1_2-like"/>
    <property type="match status" value="1"/>
</dbReference>
<dbReference type="InterPro" id="IPR036034">
    <property type="entry name" value="PDZ_sf"/>
</dbReference>
<dbReference type="OrthoDB" id="438726at2759"/>
<comment type="caution">
    <text evidence="22">The sequence shown here is derived from an EMBL/GenBank/DDBJ whole genome shotgun (WGS) entry which is preliminary data.</text>
</comment>
<evidence type="ECO:0000256" key="4">
    <source>
        <dbReference type="ARBA" id="ARBA00012483"/>
    </source>
</evidence>
<dbReference type="EMBL" id="JADDUC020000006">
    <property type="protein sequence ID" value="KAI1238302.1"/>
    <property type="molecule type" value="Genomic_DNA"/>
</dbReference>
<protein>
    <recommendedName>
        <fullName evidence="15">E3 ubiquitin-protein ligase LNX</fullName>
        <ecNumber evidence="4">2.3.2.27</ecNumber>
    </recommendedName>
    <alternativeName>
        <fullName evidence="16">Numb-binding protein 1</fullName>
    </alternativeName>
    <alternativeName>
        <fullName evidence="17">RING-type E3 ubiquitin transferase LNX</fullName>
    </alternativeName>
</protein>
<dbReference type="SUPFAM" id="SSF57850">
    <property type="entry name" value="RING/U-box"/>
    <property type="match status" value="1"/>
</dbReference>
<keyword evidence="6" id="KW-0597">Phosphoprotein</keyword>
<dbReference type="Proteomes" id="UP000618051">
    <property type="component" value="Unassembled WGS sequence"/>
</dbReference>
<feature type="region of interest" description="Disordered" evidence="19">
    <location>
        <begin position="415"/>
        <end position="443"/>
    </location>
</feature>
<keyword evidence="10 18" id="KW-0863">Zinc-finger</keyword>
<dbReference type="PROSITE" id="PS00518">
    <property type="entry name" value="ZF_RING_1"/>
    <property type="match status" value="1"/>
</dbReference>
<dbReference type="FunFam" id="3.30.40.10:FF:000120">
    <property type="entry name" value="ligand of Numb protein X 2"/>
    <property type="match status" value="1"/>
</dbReference>
<dbReference type="InterPro" id="IPR001841">
    <property type="entry name" value="Znf_RING"/>
</dbReference>
<dbReference type="GO" id="GO:0007399">
    <property type="term" value="P:nervous system development"/>
    <property type="evidence" value="ECO:0007669"/>
    <property type="project" value="UniProtKB-ARBA"/>
</dbReference>
<evidence type="ECO:0000313" key="23">
    <source>
        <dbReference type="EMBL" id="KAI1238302.1"/>
    </source>
</evidence>
<dbReference type="InterPro" id="IPR001478">
    <property type="entry name" value="PDZ"/>
</dbReference>
<sequence length="1175" mass="130271">MNAKRKILTLANTEYAEASLFQMGQCTLFSRKRRGPQRRFGPKDKSSLYLVVINSRMSLMTVCPAFCLGEEESCWQLFGLCDLFGDVCEEHRPMYTSLLGPKEAGSPKMSSNVFPLLSSLNTVEEGDVSSKAALTPLAVGSLASCHLDPGIYAANSSVVMVLARHPVRCTGPLQAPCCFWIVGQLLKAPPFTPTELQVSAVMVWIPSLTQRQIQTTHGGWRGDDDPVELHTRISVTQPAEQKEISKQVEEIEHLKKKGRPKKTETQTKLMKYFHQDCYETRSAEDATLDLSSLCCRNFEQRFLNERRKELLSWAAWASRAELNHSGILRKNVVSDFVDCQNEARWQWIKCNAVLLFLGSRLRFPLSEGALPAQQPQPCVPLATQGPFPWAPENAALEGDYSPRACLLRFPSDEIQALPSDTGTGRSPPAAAGQKEEEMEDSSPPLCVTCGQAHLPEENHLYSYTEEVDDDLICHICLQPLLQPLDTLCGHTFCTACLTNFLVEKDFCPMDRKLVILQTCRKSSILVNNLLDKLMVSCPFTEHCSEVVQRGHLEQHFQTQCKGASHYGLTKERKRRSQDCSPDHGSSLAVASLGPELSAAAAIALMTDEPGLVNPAFSPTSEDSQLGSSPGDLHRSNRNRTRHFERSTIRSRSFKKINKAFSVLRRTKSGSAVSNQTDRERETVGNSAAGEEGNVLFILCYHLKRGFPRLYHLIPDGEITCIKISRTDPHENLAIRIVGGSETPLVHIIIQHIYRDGVIARDGRLLPGDMILKVNGMDIKNVPHNYALSILKQPCHVLRLTVLREQRYRCRNSGLSLDAHCNRDDSFHVVLNKSSPDEQLGIKLVRKADEPGVFIFNLLEGGMAARDGQLQENDRVLAINGHDHRYGSPESAAQLIQASEKQVHFVVSRQTRQQTPDLLQETGWSYSAGSSQPCPAERNTPGKSTLHTVTCHEKVVAVRKDHTESLGMTVAGGASNREWDLPIYVISVEPGGVISRDSRIKTGDILLNVNGIDLTGVSRSEAVALLKNTNSSVVLKALEMRACEAQEEQGHLPSPEDTQMTSESSEWSPSWVMWLGLPRYLYSCKEIVLRRNTSGSLGFSIVGGYEEHTGNKPFFIKSIVGGTPAYNDGRIRCGDILLAVNGRNTSGMMHACLARMLKELKGKITLTIVSWPGTFL</sequence>
<dbReference type="Gene3D" id="2.30.42.10">
    <property type="match status" value="4"/>
</dbReference>
<dbReference type="InterPro" id="IPR017907">
    <property type="entry name" value="Znf_RING_CS"/>
</dbReference>
<comment type="catalytic activity">
    <reaction evidence="1">
        <text>S-ubiquitinyl-[E2 ubiquitin-conjugating enzyme]-L-cysteine + [acceptor protein]-L-lysine = [E2 ubiquitin-conjugating enzyme]-L-cysteine + N(6)-ubiquitinyl-[acceptor protein]-L-lysine.</text>
        <dbReference type="EC" id="2.3.2.27"/>
    </reaction>
</comment>
<evidence type="ECO:0000256" key="15">
    <source>
        <dbReference type="ARBA" id="ARBA00073110"/>
    </source>
</evidence>
<dbReference type="PANTHER" id="PTHR19964:SF14">
    <property type="entry name" value="E3 UBIQUITIN-PROTEIN LIGASE LNX"/>
    <property type="match status" value="1"/>
</dbReference>
<dbReference type="SUPFAM" id="SSF50156">
    <property type="entry name" value="PDZ domain-like"/>
    <property type="match status" value="4"/>
</dbReference>
<evidence type="ECO:0000256" key="7">
    <source>
        <dbReference type="ARBA" id="ARBA00022679"/>
    </source>
</evidence>
<dbReference type="CDD" id="cd06678">
    <property type="entry name" value="PDZ2_LNX1_2-like"/>
    <property type="match status" value="1"/>
</dbReference>
<comment type="pathway">
    <text evidence="3">Protein modification; protein ubiquitination.</text>
</comment>
<comment type="function">
    <text evidence="14">Isoform 2 provides an endocytic scaffold for IGSF5/JAM4.</text>
</comment>
<dbReference type="FunFam" id="2.30.42.10:FF:000164">
    <property type="entry name" value="Ligand of numb-protein X 2"/>
    <property type="match status" value="1"/>
</dbReference>
<evidence type="ECO:0000313" key="24">
    <source>
        <dbReference type="Proteomes" id="UP000618051"/>
    </source>
</evidence>
<evidence type="ECO:0000256" key="12">
    <source>
        <dbReference type="ARBA" id="ARBA00022833"/>
    </source>
</evidence>
<dbReference type="InterPro" id="IPR018957">
    <property type="entry name" value="Znf_C3HC4_RING-type"/>
</dbReference>
<evidence type="ECO:0000259" key="20">
    <source>
        <dbReference type="PROSITE" id="PS50089"/>
    </source>
</evidence>
<evidence type="ECO:0000256" key="8">
    <source>
        <dbReference type="ARBA" id="ARBA00022723"/>
    </source>
</evidence>
<reference evidence="22" key="1">
    <citation type="submission" date="2020-10" db="EMBL/GenBank/DDBJ databases">
        <title>Feather gene expression reveals the developmental basis of iridescence in African starlings.</title>
        <authorList>
            <person name="Rubenstein D.R."/>
        </authorList>
    </citation>
    <scope>NUCLEOTIDE SEQUENCE</scope>
    <source>
        <strain evidence="22">SS15</strain>
        <tissue evidence="22">Liver</tissue>
    </source>
</reference>
<evidence type="ECO:0000256" key="6">
    <source>
        <dbReference type="ARBA" id="ARBA00022553"/>
    </source>
</evidence>
<dbReference type="Pfam" id="PF00097">
    <property type="entry name" value="zf-C3HC4"/>
    <property type="match status" value="1"/>
</dbReference>
<proteinExistence type="predicted"/>
<evidence type="ECO:0000256" key="1">
    <source>
        <dbReference type="ARBA" id="ARBA00000900"/>
    </source>
</evidence>
<organism evidence="22">
    <name type="scientific">Lamprotornis superbus</name>
    <dbReference type="NCBI Taxonomy" id="245042"/>
    <lineage>
        <taxon>Eukaryota</taxon>
        <taxon>Metazoa</taxon>
        <taxon>Chordata</taxon>
        <taxon>Craniata</taxon>
        <taxon>Vertebrata</taxon>
        <taxon>Euteleostomi</taxon>
        <taxon>Archelosauria</taxon>
        <taxon>Archosauria</taxon>
        <taxon>Dinosauria</taxon>
        <taxon>Saurischia</taxon>
        <taxon>Theropoda</taxon>
        <taxon>Coelurosauria</taxon>
        <taxon>Aves</taxon>
        <taxon>Neognathae</taxon>
        <taxon>Neoaves</taxon>
        <taxon>Telluraves</taxon>
        <taxon>Australaves</taxon>
        <taxon>Passeriformes</taxon>
        <taxon>Sturnidae</taxon>
        <taxon>Lamprotornis</taxon>
    </lineage>
</organism>
<dbReference type="Pfam" id="PF00595">
    <property type="entry name" value="PDZ"/>
    <property type="match status" value="4"/>
</dbReference>
<dbReference type="EMBL" id="JADDUC010000002">
    <property type="protein sequence ID" value="KAG0136274.1"/>
    <property type="molecule type" value="Genomic_DNA"/>
</dbReference>
<dbReference type="CDD" id="cd06677">
    <property type="entry name" value="PDZ1_LNX1_2-like"/>
    <property type="match status" value="1"/>
</dbReference>
<dbReference type="Gene3D" id="3.30.40.10">
    <property type="entry name" value="Zinc/RING finger domain, C3HC4 (zinc finger)"/>
    <property type="match status" value="1"/>
</dbReference>
<dbReference type="CDD" id="cd16780">
    <property type="entry name" value="mRING-HC-C3HC3D_LNX2"/>
    <property type="match status" value="1"/>
</dbReference>
<evidence type="ECO:0000259" key="21">
    <source>
        <dbReference type="PROSITE" id="PS50106"/>
    </source>
</evidence>
<accession>A0A835P225</accession>
<dbReference type="FunFam" id="2.30.42.10:FF:000198">
    <property type="entry name" value="E3 ubiquitin-protein ligase LNX isoform X1"/>
    <property type="match status" value="1"/>
</dbReference>
<comment type="function">
    <text evidence="13">E3 ubiquitin-protein ligase that mediates ubiquitination and subsequent proteasomal degradation of NUMB. E3 ubiquitin ligases accept ubiquitin from an E2 ubiquitin-conjugating enzyme in the form of a thioester and then directly transfers the ubiquitin to targeted substrates. Mediates ubiquitination of isoform p66 and isoform p72 of NUMB, but not that of isoform p71 or isoform p65.</text>
</comment>
<reference evidence="23 24" key="2">
    <citation type="journal article" date="2021" name="J. Hered.">
        <title>Feather Gene Expression Elucidates the Developmental Basis of Plumage Iridescence in African Starlings.</title>
        <authorList>
            <person name="Rubenstein D.R."/>
            <person name="Corvelo A."/>
            <person name="MacManes M.D."/>
            <person name="Maia R."/>
            <person name="Narzisi G."/>
            <person name="Rousaki A."/>
            <person name="Vandenabeele P."/>
            <person name="Shawkey M.D."/>
            <person name="Solomon J."/>
        </authorList>
    </citation>
    <scope>NUCLEOTIDE SEQUENCE [LARGE SCALE GENOMIC DNA]</scope>
    <source>
        <strain evidence="23">SS15</strain>
    </source>
</reference>
<feature type="domain" description="PDZ" evidence="21">
    <location>
        <begin position="720"/>
        <end position="805"/>
    </location>
</feature>
<dbReference type="GO" id="GO:0008270">
    <property type="term" value="F:zinc ion binding"/>
    <property type="evidence" value="ECO:0007669"/>
    <property type="project" value="UniProtKB-KW"/>
</dbReference>
<feature type="compositionally biased region" description="Polar residues" evidence="19">
    <location>
        <begin position="616"/>
        <end position="627"/>
    </location>
</feature>
<evidence type="ECO:0000256" key="18">
    <source>
        <dbReference type="PROSITE-ProRule" id="PRU00175"/>
    </source>
</evidence>
<evidence type="ECO:0000256" key="13">
    <source>
        <dbReference type="ARBA" id="ARBA00055799"/>
    </source>
</evidence>
<keyword evidence="7" id="KW-0808">Transferase</keyword>
<evidence type="ECO:0000313" key="22">
    <source>
        <dbReference type="EMBL" id="KAG0136274.1"/>
    </source>
</evidence>
<keyword evidence="12" id="KW-0862">Zinc</keyword>
<evidence type="ECO:0000256" key="5">
    <source>
        <dbReference type="ARBA" id="ARBA00022490"/>
    </source>
</evidence>
<keyword evidence="11" id="KW-0833">Ubl conjugation pathway</keyword>
<name>A0A835P225_9PASS</name>
<evidence type="ECO:0000256" key="14">
    <source>
        <dbReference type="ARBA" id="ARBA00056865"/>
    </source>
</evidence>
<evidence type="ECO:0000256" key="3">
    <source>
        <dbReference type="ARBA" id="ARBA00004906"/>
    </source>
</evidence>
<feature type="domain" description="PDZ" evidence="21">
    <location>
        <begin position="954"/>
        <end position="1040"/>
    </location>
</feature>
<keyword evidence="24" id="KW-1185">Reference proteome</keyword>
<evidence type="ECO:0000256" key="10">
    <source>
        <dbReference type="ARBA" id="ARBA00022771"/>
    </source>
</evidence>
<gene>
    <name evidence="22" type="ORF">IHE44_000296</name>
    <name evidence="23" type="ORF">IHE44_0013023</name>
</gene>
<keyword evidence="5" id="KW-0963">Cytoplasm</keyword>
<dbReference type="AlphaFoldDB" id="A0A835P225"/>
<dbReference type="EC" id="2.3.2.27" evidence="4"/>
<evidence type="ECO:0000256" key="2">
    <source>
        <dbReference type="ARBA" id="ARBA00004496"/>
    </source>
</evidence>